<organism evidence="5 6">
    <name type="scientific">Aspergillus arachidicola</name>
    <dbReference type="NCBI Taxonomy" id="656916"/>
    <lineage>
        <taxon>Eukaryota</taxon>
        <taxon>Fungi</taxon>
        <taxon>Dikarya</taxon>
        <taxon>Ascomycota</taxon>
        <taxon>Pezizomycotina</taxon>
        <taxon>Eurotiomycetes</taxon>
        <taxon>Eurotiomycetidae</taxon>
        <taxon>Eurotiales</taxon>
        <taxon>Aspergillaceae</taxon>
        <taxon>Aspergillus</taxon>
        <taxon>Aspergillus subgen. Circumdati</taxon>
    </lineage>
</organism>
<reference evidence="5 6" key="1">
    <citation type="submission" date="2017-05" db="EMBL/GenBank/DDBJ databases">
        <title>Genome sequence for an aflatoxigenic pathogen of Argentinian peanut, Aspergillus arachidicola.</title>
        <authorList>
            <person name="Moore G."/>
            <person name="Beltz S.B."/>
            <person name="Mack B.M."/>
        </authorList>
    </citation>
    <scope>NUCLEOTIDE SEQUENCE [LARGE SCALE GENOMIC DNA]</scope>
    <source>
        <strain evidence="5 6">CBS 117610</strain>
    </source>
</reference>
<dbReference type="Pfam" id="PF05648">
    <property type="entry name" value="PEX11"/>
    <property type="match status" value="1"/>
</dbReference>
<dbReference type="InterPro" id="IPR008733">
    <property type="entry name" value="PEX11"/>
</dbReference>
<comment type="subcellular location">
    <subcellularLocation>
        <location evidence="4">Peroxisome membrane</location>
    </subcellularLocation>
</comment>
<evidence type="ECO:0000313" key="5">
    <source>
        <dbReference type="EMBL" id="PIG82603.1"/>
    </source>
</evidence>
<gene>
    <name evidence="5" type="ORF">AARAC_004002</name>
</gene>
<sequence>MADSEQGDSGENTGIHQTSSLPILQVPSLTSNYRLVHQYQVSTQEDYVWPAPKLQLPLDYQNYYTGHPLMAPPTTQSAVRQRRCPHSVVERQFCIDGMETCNSCGRRPFLGWLYLCVEDTSGFSDPLDPINGPFLSPWILKAMEDGHYTTEQKEIVIHQKSNVVRTAERERGPVPPPLSMLYAERSAQNGHNQDDPWVELVEDVSQRDESAPRTSESTVHLDHPEQTSQLLQHSHPSLPCTFKACRHCERRHGNLEERTWISLNEICNDPSIPPPDSWELLERPVSDANILRNLELPSRHIWPGSPKAHVLGLWSRTGFAVTGYLTHALHHLLASAPWIALQTRLGLLARLRSKTTPVASNSTPSQSRLLALSALMSETRYSLRLLGLFPLWTWGSATLKSPPSDRILYALTLLQVAVNMIYQALENAGFLASKGVISKKFIDRWGGIDKWYIWSTRAWFGHIFFQFFVLWREHVLRKKRMSGEVSGEKKEEALRAEVRAWKKSLVNNTCWAPLCLHWCFEKGIGFPDSLSGVVSFMAGGWGVYDLWTATAQS</sequence>
<comment type="caution">
    <text evidence="5">The sequence shown here is derived from an EMBL/GenBank/DDBJ whole genome shotgun (WGS) entry which is preliminary data.</text>
</comment>
<dbReference type="EMBL" id="NEXV01000505">
    <property type="protein sequence ID" value="PIG82603.1"/>
    <property type="molecule type" value="Genomic_DNA"/>
</dbReference>
<evidence type="ECO:0000256" key="2">
    <source>
        <dbReference type="ARBA" id="ARBA00023136"/>
    </source>
</evidence>
<evidence type="ECO:0000256" key="1">
    <source>
        <dbReference type="ARBA" id="ARBA00022593"/>
    </source>
</evidence>
<accession>A0A2G7FPW7</accession>
<dbReference type="PANTHER" id="PTHR12652">
    <property type="entry name" value="PEROXISOMAL BIOGENESIS FACTOR 11"/>
    <property type="match status" value="1"/>
</dbReference>
<dbReference type="Proteomes" id="UP000231358">
    <property type="component" value="Unassembled WGS sequence"/>
</dbReference>
<dbReference type="GO" id="GO:0005778">
    <property type="term" value="C:peroxisomal membrane"/>
    <property type="evidence" value="ECO:0007669"/>
    <property type="project" value="UniProtKB-SubCell"/>
</dbReference>
<keyword evidence="1" id="KW-0962">Peroxisome biogenesis</keyword>
<dbReference type="PANTHER" id="PTHR12652:SF25">
    <property type="entry name" value="MICROBODY (PEROXISOME) PROLIFERATION PROTEIN PEROXIN 11C (EUROFUNG)"/>
    <property type="match status" value="1"/>
</dbReference>
<dbReference type="STRING" id="656916.A0A2G7FPW7"/>
<keyword evidence="6" id="KW-1185">Reference proteome</keyword>
<evidence type="ECO:0000313" key="6">
    <source>
        <dbReference type="Proteomes" id="UP000231358"/>
    </source>
</evidence>
<protein>
    <submittedName>
        <fullName evidence="5">Uncharacterized protein</fullName>
    </submittedName>
</protein>
<evidence type="ECO:0000256" key="3">
    <source>
        <dbReference type="ARBA" id="ARBA00023140"/>
    </source>
</evidence>
<proteinExistence type="predicted"/>
<dbReference type="GO" id="GO:0016559">
    <property type="term" value="P:peroxisome fission"/>
    <property type="evidence" value="ECO:0007669"/>
    <property type="project" value="InterPro"/>
</dbReference>
<keyword evidence="2" id="KW-0472">Membrane</keyword>
<name>A0A2G7FPW7_9EURO</name>
<evidence type="ECO:0000256" key="4">
    <source>
        <dbReference type="ARBA" id="ARBA00046271"/>
    </source>
</evidence>
<dbReference type="AlphaFoldDB" id="A0A2G7FPW7"/>
<keyword evidence="3" id="KW-0576">Peroxisome</keyword>